<proteinExistence type="predicted"/>
<organism evidence="2 3">
    <name type="scientific">Flavobacterium microcysteis</name>
    <dbReference type="NCBI Taxonomy" id="2596891"/>
    <lineage>
        <taxon>Bacteria</taxon>
        <taxon>Pseudomonadati</taxon>
        <taxon>Bacteroidota</taxon>
        <taxon>Flavobacteriia</taxon>
        <taxon>Flavobacteriales</taxon>
        <taxon>Flavobacteriaceae</taxon>
        <taxon>Flavobacterium</taxon>
    </lineage>
</organism>
<evidence type="ECO:0000313" key="3">
    <source>
        <dbReference type="Proteomes" id="UP000319175"/>
    </source>
</evidence>
<comment type="caution">
    <text evidence="2">The sequence shown here is derived from an EMBL/GenBank/DDBJ whole genome shotgun (WGS) entry which is preliminary data.</text>
</comment>
<protein>
    <submittedName>
        <fullName evidence="2">Uncharacterized protein</fullName>
    </submittedName>
</protein>
<feature type="transmembrane region" description="Helical" evidence="1">
    <location>
        <begin position="107"/>
        <end position="123"/>
    </location>
</feature>
<dbReference type="RefSeq" id="WP_140000885.1">
    <property type="nucleotide sequence ID" value="NZ_VFJE01000054.1"/>
</dbReference>
<dbReference type="EMBL" id="VFJE01000054">
    <property type="protein sequence ID" value="TPD68500.1"/>
    <property type="molecule type" value="Genomic_DNA"/>
</dbReference>
<keyword evidence="3" id="KW-1185">Reference proteome</keyword>
<dbReference type="AlphaFoldDB" id="A0A501Q6I2"/>
<keyword evidence="1" id="KW-0812">Transmembrane</keyword>
<dbReference type="Proteomes" id="UP000319175">
    <property type="component" value="Unassembled WGS sequence"/>
</dbReference>
<keyword evidence="1" id="KW-1133">Transmembrane helix</keyword>
<name>A0A501Q6I2_9FLAO</name>
<gene>
    <name evidence="2" type="ORF">FJA49_10575</name>
</gene>
<keyword evidence="1" id="KW-0472">Membrane</keyword>
<dbReference type="OrthoDB" id="1452995at2"/>
<accession>A0A501Q6I2</accession>
<sequence length="128" mass="14696">MLKKPLSICSLVIILLALFWIFSDINKKNNYLNGTEVTANVIQRPYDCESINSRTSYIKIQYKNLVVSKKIGRGYCKKLEQTSIKAVLSPQQDYLFFEGEIESIEKNITASFLIMVAGIFCFIKSRKK</sequence>
<reference evidence="2 3" key="1">
    <citation type="submission" date="2019-06" db="EMBL/GenBank/DDBJ databases">
        <title>Flavobacterium sp. MaA-Y11 from geoumgang.</title>
        <authorList>
            <person name="Jeong S."/>
        </authorList>
    </citation>
    <scope>NUCLEOTIDE SEQUENCE [LARGE SCALE GENOMIC DNA]</scope>
    <source>
        <strain evidence="2 3">MaA-Y11</strain>
    </source>
</reference>
<reference evidence="2 3" key="2">
    <citation type="submission" date="2019-06" db="EMBL/GenBank/DDBJ databases">
        <authorList>
            <person name="Seo Y."/>
        </authorList>
    </citation>
    <scope>NUCLEOTIDE SEQUENCE [LARGE SCALE GENOMIC DNA]</scope>
    <source>
        <strain evidence="2 3">MaA-Y11</strain>
    </source>
</reference>
<evidence type="ECO:0000256" key="1">
    <source>
        <dbReference type="SAM" id="Phobius"/>
    </source>
</evidence>
<evidence type="ECO:0000313" key="2">
    <source>
        <dbReference type="EMBL" id="TPD68500.1"/>
    </source>
</evidence>